<dbReference type="AlphaFoldDB" id="A0AAD8TJZ8"/>
<evidence type="ECO:0000313" key="3">
    <source>
        <dbReference type="EMBL" id="KAK1683248.1"/>
    </source>
</evidence>
<accession>A0AAD8TJZ8</accession>
<feature type="region of interest" description="Disordered" evidence="1">
    <location>
        <begin position="1"/>
        <end position="29"/>
    </location>
</feature>
<evidence type="ECO:0000256" key="1">
    <source>
        <dbReference type="SAM" id="MobiDB-lite"/>
    </source>
</evidence>
<dbReference type="GO" id="GO:0005829">
    <property type="term" value="C:cytosol"/>
    <property type="evidence" value="ECO:0007669"/>
    <property type="project" value="TreeGrafter"/>
</dbReference>
<name>A0AAD8TJZ8_LOLMU</name>
<dbReference type="Proteomes" id="UP001231189">
    <property type="component" value="Unassembled WGS sequence"/>
</dbReference>
<proteinExistence type="predicted"/>
<gene>
    <name evidence="3" type="ORF">QYE76_044096</name>
</gene>
<dbReference type="Pfam" id="PF08718">
    <property type="entry name" value="GLTP"/>
    <property type="match status" value="1"/>
</dbReference>
<dbReference type="PANTHER" id="PTHR10219">
    <property type="entry name" value="GLYCOLIPID TRANSFER PROTEIN-RELATED"/>
    <property type="match status" value="1"/>
</dbReference>
<feature type="region of interest" description="Disordered" evidence="1">
    <location>
        <begin position="46"/>
        <end position="81"/>
    </location>
</feature>
<reference evidence="3" key="1">
    <citation type="submission" date="2023-07" db="EMBL/GenBank/DDBJ databases">
        <title>A chromosome-level genome assembly of Lolium multiflorum.</title>
        <authorList>
            <person name="Chen Y."/>
            <person name="Copetti D."/>
            <person name="Kolliker R."/>
            <person name="Studer B."/>
        </authorList>
    </citation>
    <scope>NUCLEOTIDE SEQUENCE</scope>
    <source>
        <strain evidence="3">02402/16</strain>
        <tissue evidence="3">Leaf</tissue>
    </source>
</reference>
<dbReference type="InterPro" id="IPR014830">
    <property type="entry name" value="Glycolipid_transfer_prot_dom"/>
</dbReference>
<evidence type="ECO:0000259" key="2">
    <source>
        <dbReference type="Pfam" id="PF08718"/>
    </source>
</evidence>
<comment type="caution">
    <text evidence="3">The sequence shown here is derived from an EMBL/GenBank/DDBJ whole genome shotgun (WGS) entry which is preliminary data.</text>
</comment>
<evidence type="ECO:0000313" key="4">
    <source>
        <dbReference type="Proteomes" id="UP001231189"/>
    </source>
</evidence>
<feature type="compositionally biased region" description="Acidic residues" evidence="1">
    <location>
        <begin position="53"/>
        <end position="73"/>
    </location>
</feature>
<dbReference type="GO" id="GO:1902387">
    <property type="term" value="F:ceramide 1-phosphate binding"/>
    <property type="evidence" value="ECO:0007669"/>
    <property type="project" value="TreeGrafter"/>
</dbReference>
<dbReference type="InterPro" id="IPR036497">
    <property type="entry name" value="GLTP_sf"/>
</dbReference>
<protein>
    <recommendedName>
        <fullName evidence="2">Glycolipid transfer protein domain-containing protein</fullName>
    </recommendedName>
</protein>
<sequence length="332" mass="36825">MVERERDEGEAMALYGPRHEGAAAGGDQAVEGEGDAVVVVVAAAAAGEKGEGERDDEIESAGEEEGKENDDEAAEKVKKDKEELEEWSEIRLAIAELSPISHGKLSSSPPTLPFLSISLLVLQVLALLFLASFRFNLHVDVEMWSLLFFALSLMHRLPHGIADKIGPTMAVLRLDVQRNIERLQELYLLDSSKYSTLTAMVEKEADEGTARKADSCARAVLWLTRSMDFTVALLQRLEDEEGSEHQSLAQLVEAAYKVSLKPWHGWIASAASKIAMKLIPERKVFVGWLVGKDPSRSVLKDEIERLVPLLQPFLVDIHNMLAKFRLDRLKST</sequence>
<dbReference type="EMBL" id="JAUUTY010000002">
    <property type="protein sequence ID" value="KAK1683248.1"/>
    <property type="molecule type" value="Genomic_DNA"/>
</dbReference>
<feature type="domain" description="Glycolipid transfer protein" evidence="2">
    <location>
        <begin position="161"/>
        <end position="287"/>
    </location>
</feature>
<dbReference type="Gene3D" id="1.10.3520.10">
    <property type="entry name" value="Glycolipid transfer protein"/>
    <property type="match status" value="1"/>
</dbReference>
<dbReference type="SUPFAM" id="SSF110004">
    <property type="entry name" value="Glycolipid transfer protein, GLTP"/>
    <property type="match status" value="1"/>
</dbReference>
<organism evidence="3 4">
    <name type="scientific">Lolium multiflorum</name>
    <name type="common">Italian ryegrass</name>
    <name type="synonym">Lolium perenne subsp. multiflorum</name>
    <dbReference type="NCBI Taxonomy" id="4521"/>
    <lineage>
        <taxon>Eukaryota</taxon>
        <taxon>Viridiplantae</taxon>
        <taxon>Streptophyta</taxon>
        <taxon>Embryophyta</taxon>
        <taxon>Tracheophyta</taxon>
        <taxon>Spermatophyta</taxon>
        <taxon>Magnoliopsida</taxon>
        <taxon>Liliopsida</taxon>
        <taxon>Poales</taxon>
        <taxon>Poaceae</taxon>
        <taxon>BOP clade</taxon>
        <taxon>Pooideae</taxon>
        <taxon>Poodae</taxon>
        <taxon>Poeae</taxon>
        <taxon>Poeae Chloroplast Group 2 (Poeae type)</taxon>
        <taxon>Loliodinae</taxon>
        <taxon>Loliinae</taxon>
        <taxon>Lolium</taxon>
    </lineage>
</organism>
<keyword evidence="4" id="KW-1185">Reference proteome</keyword>
<dbReference type="GO" id="GO:1902388">
    <property type="term" value="F:ceramide 1-phosphate transfer activity"/>
    <property type="evidence" value="ECO:0007669"/>
    <property type="project" value="TreeGrafter"/>
</dbReference>
<dbReference type="GO" id="GO:0016020">
    <property type="term" value="C:membrane"/>
    <property type="evidence" value="ECO:0007669"/>
    <property type="project" value="TreeGrafter"/>
</dbReference>
<dbReference type="PANTHER" id="PTHR10219:SF34">
    <property type="entry name" value="GLYCOLIPID TRANSFER PROTEIN 3"/>
    <property type="match status" value="1"/>
</dbReference>